<accession>A0ABC8UKI4</accession>
<gene>
    <name evidence="1" type="ORF">ILEXP_LOCUS51590</name>
</gene>
<evidence type="ECO:0000313" key="1">
    <source>
        <dbReference type="EMBL" id="CAK9181515.1"/>
    </source>
</evidence>
<name>A0ABC8UKI4_9AQUA</name>
<keyword evidence="2" id="KW-1185">Reference proteome</keyword>
<dbReference type="InterPro" id="IPR036812">
    <property type="entry name" value="NAD(P)_OxRdtase_dom_sf"/>
</dbReference>
<reference evidence="1 2" key="1">
    <citation type="submission" date="2024-02" db="EMBL/GenBank/DDBJ databases">
        <authorList>
            <person name="Vignale AGUSTIN F."/>
            <person name="Sosa J E."/>
            <person name="Modenutti C."/>
        </authorList>
    </citation>
    <scope>NUCLEOTIDE SEQUENCE [LARGE SCALE GENOMIC DNA]</scope>
</reference>
<dbReference type="EMBL" id="CAUOFW020008063">
    <property type="protein sequence ID" value="CAK9181515.1"/>
    <property type="molecule type" value="Genomic_DNA"/>
</dbReference>
<comment type="caution">
    <text evidence="1">The sequence shown here is derived from an EMBL/GenBank/DDBJ whole genome shotgun (WGS) entry which is preliminary data.</text>
</comment>
<protein>
    <submittedName>
        <fullName evidence="1">Uncharacterized protein</fullName>
    </submittedName>
</protein>
<proteinExistence type="predicted"/>
<dbReference type="SUPFAM" id="SSF51430">
    <property type="entry name" value="NAD(P)-linked oxidoreductase"/>
    <property type="match status" value="1"/>
</dbReference>
<evidence type="ECO:0000313" key="2">
    <source>
        <dbReference type="Proteomes" id="UP001642360"/>
    </source>
</evidence>
<dbReference type="AlphaFoldDB" id="A0ABC8UKI4"/>
<sequence>MAEDYIVHREIDRGLSVWERHLLQQVCHGVHPHEFVNHSKMGITLSKLDSEFIIEFYKKQIVILRWGLQRGTSVLPCSVKPDRIRKNIDIFSWSLASDEWNRLNKIEPQVCLFGNGPVNNLLDSGFIPGSGPLQAVYEMEDDVESNS</sequence>
<dbReference type="Proteomes" id="UP001642360">
    <property type="component" value="Unassembled WGS sequence"/>
</dbReference>
<organism evidence="1 2">
    <name type="scientific">Ilex paraguariensis</name>
    <name type="common">yerba mate</name>
    <dbReference type="NCBI Taxonomy" id="185542"/>
    <lineage>
        <taxon>Eukaryota</taxon>
        <taxon>Viridiplantae</taxon>
        <taxon>Streptophyta</taxon>
        <taxon>Embryophyta</taxon>
        <taxon>Tracheophyta</taxon>
        <taxon>Spermatophyta</taxon>
        <taxon>Magnoliopsida</taxon>
        <taxon>eudicotyledons</taxon>
        <taxon>Gunneridae</taxon>
        <taxon>Pentapetalae</taxon>
        <taxon>asterids</taxon>
        <taxon>campanulids</taxon>
        <taxon>Aquifoliales</taxon>
        <taxon>Aquifoliaceae</taxon>
        <taxon>Ilex</taxon>
    </lineage>
</organism>
<dbReference type="Gene3D" id="3.20.20.100">
    <property type="entry name" value="NADP-dependent oxidoreductase domain"/>
    <property type="match status" value="1"/>
</dbReference>